<sequence length="845" mass="92570">MSKQNLIVIGNGMVGHHFLEQLAESGLADGFHVTVLGEEQHIAYDRVHLSEYFQGKSADDLAFSTSDQYAQWGFDLRLNTAATAIDREAHTLTLDSGETLPYDKLVLATGSYPFVPPIEGNDRPDCLVYRTLDDLDDIREAASRSNTGVVVGGGLLGLEAANALRELDLDTAVVEFAPRLMPVQVDEEGGDILREKIEELGVQVLTGRATQRIEEGTNARHQMVFQDDRLLETDLIVFSAGIRPRDELARDAGLSMGERGGVVIDDHCRTSDPDVLAIGEVALWNDSIFGLVGPGYQMAKAALDTLTEGERTFRGADMSTKLKLMGVDVGAIGDAHGNQNPGARFYRYTNGIAQEYRKLVVSADGKQLLGAMLVGDNSYYDTLLQYALNGLELPDNPESLILPASEGGAPALGVDALPETAGICSCHNVTKGDIVQCVHDGYASVGDVKAATKAGTGCGGCAGQLKEIVDHEMAALGMEVDNSVCEHFQHTRQELEHIIRVEDIHDFHTLLKNHGQGLGCDICKPAVASILASTWNDYVLNPEHVGLQDTNDTFLANMQKDGTFSVVPRVAGGEITPDKLITLGEVAKEFELYTKITGGQRVDLFGAKLNDLPSIWQRLVDAGFETGHAYGKALRTVKSCVGSTWCRYGVQDSVQLAIDLEHRYKGIRAPHKIKFGVSGCTRECAEAQSKDFGVIATENGWNLYVAGNGGMRPRHADLLAQDLDTDTLIRTVDRFMMLYIRTADRLQRTARWLENLEGGLEYVRQVVMEDSLGIAEDLDAQMARLINNYQCEWKTTLEDPEKLKRFRQMINDDGDDPYVVTVEEREQPRPATAEEKLERIPAVSV</sequence>
<dbReference type="PRINTS" id="PR00411">
    <property type="entry name" value="PNDRDTASEI"/>
</dbReference>
<evidence type="ECO:0000256" key="16">
    <source>
        <dbReference type="PIRNR" id="PIRNR037149"/>
    </source>
</evidence>
<comment type="pathway">
    <text evidence="2">Nitrogen metabolism; nitrate reduction (assimilation).</text>
</comment>
<keyword evidence="10" id="KW-0560">Oxidoreductase</keyword>
<evidence type="ECO:0000256" key="13">
    <source>
        <dbReference type="ARBA" id="ARBA00023063"/>
    </source>
</evidence>
<dbReference type="Pfam" id="PF04324">
    <property type="entry name" value="Fer2_BFD"/>
    <property type="match status" value="1"/>
</dbReference>
<dbReference type="NCBIfam" id="TIGR02374">
    <property type="entry name" value="nitri_red_nirB"/>
    <property type="match status" value="1"/>
</dbReference>
<keyword evidence="11 17" id="KW-0408">Iron</keyword>
<evidence type="ECO:0000256" key="3">
    <source>
        <dbReference type="ARBA" id="ARBA00010429"/>
    </source>
</evidence>
<dbReference type="Pfam" id="PF18267">
    <property type="entry name" value="Rubredoxin_C"/>
    <property type="match status" value="1"/>
</dbReference>
<evidence type="ECO:0000256" key="11">
    <source>
        <dbReference type="ARBA" id="ARBA00023004"/>
    </source>
</evidence>
<dbReference type="NCBIfam" id="NF011565">
    <property type="entry name" value="PRK14989.1"/>
    <property type="match status" value="1"/>
</dbReference>
<keyword evidence="7" id="KW-0001">2Fe-2S</keyword>
<dbReference type="GO" id="GO:0050660">
    <property type="term" value="F:flavin adenine dinucleotide binding"/>
    <property type="evidence" value="ECO:0007669"/>
    <property type="project" value="UniProtKB-UniRule"/>
</dbReference>
<dbReference type="PIRSF" id="PIRSF037149">
    <property type="entry name" value="NirB"/>
    <property type="match status" value="1"/>
</dbReference>
<keyword evidence="4 17" id="KW-0004">4Fe-4S</keyword>
<evidence type="ECO:0000256" key="9">
    <source>
        <dbReference type="ARBA" id="ARBA00022827"/>
    </source>
</evidence>
<evidence type="ECO:0000313" key="25">
    <source>
        <dbReference type="Proteomes" id="UP000218896"/>
    </source>
</evidence>
<keyword evidence="5 17" id="KW-0349">Heme</keyword>
<dbReference type="InterPro" id="IPR052034">
    <property type="entry name" value="NasD-like"/>
</dbReference>
<dbReference type="FunFam" id="3.50.50.60:FF:000033">
    <property type="entry name" value="Nitrite reductase [NAD(P)H], large subunit"/>
    <property type="match status" value="1"/>
</dbReference>
<feature type="binding site" evidence="17">
    <location>
        <position position="684"/>
    </location>
    <ligand>
        <name>[4Fe-4S] cluster</name>
        <dbReference type="ChEBI" id="CHEBI:49883"/>
    </ligand>
</feature>
<comment type="cofactor">
    <cofactor evidence="14">
        <name>[2Fe-2S] cluster</name>
        <dbReference type="ChEBI" id="CHEBI:190135"/>
    </cofactor>
</comment>
<dbReference type="Gene3D" id="3.30.390.30">
    <property type="match status" value="1"/>
</dbReference>
<dbReference type="GO" id="GO:0015980">
    <property type="term" value="P:energy derivation by oxidation of organic compounds"/>
    <property type="evidence" value="ECO:0007669"/>
    <property type="project" value="UniProtKB-ARBA"/>
</dbReference>
<dbReference type="Proteomes" id="UP000218896">
    <property type="component" value="Unassembled WGS sequence"/>
</dbReference>
<protein>
    <submittedName>
        <fullName evidence="24">Nitrite reductase (NAD(P)H)</fullName>
    </submittedName>
</protein>
<dbReference type="InterPro" id="IPR016156">
    <property type="entry name" value="FAD/NAD-linked_Rdtase_dimer_sf"/>
</dbReference>
<dbReference type="AlphaFoldDB" id="A0A2A2FAN2"/>
<evidence type="ECO:0000256" key="8">
    <source>
        <dbReference type="ARBA" id="ARBA00022723"/>
    </source>
</evidence>
<evidence type="ECO:0000256" key="2">
    <source>
        <dbReference type="ARBA" id="ARBA00005096"/>
    </source>
</evidence>
<dbReference type="PROSITE" id="PS00365">
    <property type="entry name" value="NIR_SIR"/>
    <property type="match status" value="1"/>
</dbReference>
<reference evidence="24 25" key="1">
    <citation type="submission" date="2017-08" db="EMBL/GenBank/DDBJ databases">
        <title>Halovibrio sewagensis sp. nov., isolated from wastewater of high salinity.</title>
        <authorList>
            <person name="Dong X."/>
            <person name="Zhang G."/>
        </authorList>
    </citation>
    <scope>NUCLEOTIDE SEQUENCE [LARGE SCALE GENOMIC DNA]</scope>
    <source>
        <strain evidence="24 25">YL5-2</strain>
    </source>
</reference>
<dbReference type="CDD" id="cd19944">
    <property type="entry name" value="NirB_Fer2_BFD-like_2"/>
    <property type="match status" value="1"/>
</dbReference>
<dbReference type="GO" id="GO:0042128">
    <property type="term" value="P:nitrate assimilation"/>
    <property type="evidence" value="ECO:0007669"/>
    <property type="project" value="UniProtKB-UniRule"/>
</dbReference>
<dbReference type="GO" id="GO:0046872">
    <property type="term" value="F:metal ion binding"/>
    <property type="evidence" value="ECO:0007669"/>
    <property type="project" value="UniProtKB-KW"/>
</dbReference>
<dbReference type="InterPro" id="IPR041854">
    <property type="entry name" value="BFD-like_2Fe2S-bd_dom_sf"/>
</dbReference>
<dbReference type="InterPro" id="IPR005117">
    <property type="entry name" value="NiRdtase/SiRdtase_haem-b_fer"/>
</dbReference>
<comment type="cofactor">
    <cofactor evidence="17">
        <name>siroheme</name>
        <dbReference type="ChEBI" id="CHEBI:60052"/>
    </cofactor>
    <text evidence="17">Binds 1 siroheme per subunit.</text>
</comment>
<dbReference type="InterPro" id="IPR006067">
    <property type="entry name" value="NO2/SO3_Rdtase_4Fe4S_dom"/>
</dbReference>
<dbReference type="InterPro" id="IPR036136">
    <property type="entry name" value="Nit/Sulf_reduc_fer-like_dom_sf"/>
</dbReference>
<dbReference type="OrthoDB" id="9768666at2"/>
<feature type="binding site" evidence="17">
    <location>
        <position position="640"/>
    </location>
    <ligand>
        <name>[4Fe-4S] cluster</name>
        <dbReference type="ChEBI" id="CHEBI:49883"/>
    </ligand>
</feature>
<organism evidence="24 25">
    <name type="scientific">Halovibrio salipaludis</name>
    <dbReference type="NCBI Taxonomy" id="2032626"/>
    <lineage>
        <taxon>Bacteria</taxon>
        <taxon>Pseudomonadati</taxon>
        <taxon>Pseudomonadota</taxon>
        <taxon>Gammaproteobacteria</taxon>
        <taxon>Oceanospirillales</taxon>
        <taxon>Halomonadaceae</taxon>
        <taxon>Halovibrio</taxon>
    </lineage>
</organism>
<dbReference type="PANTHER" id="PTHR43809:SF1">
    <property type="entry name" value="NITRITE REDUCTASE (NADH) LARGE SUBUNIT"/>
    <property type="match status" value="1"/>
</dbReference>
<dbReference type="GO" id="GO:0050661">
    <property type="term" value="F:NADP binding"/>
    <property type="evidence" value="ECO:0007669"/>
    <property type="project" value="UniProtKB-UniRule"/>
</dbReference>
<evidence type="ECO:0000256" key="18">
    <source>
        <dbReference type="SAM" id="MobiDB-lite"/>
    </source>
</evidence>
<gene>
    <name evidence="24" type="ORF">CK501_00635</name>
</gene>
<feature type="domain" description="Nitrite/sulphite reductase 4Fe-4S" evidence="19">
    <location>
        <begin position="631"/>
        <end position="770"/>
    </location>
</feature>
<dbReference type="Gene3D" id="3.50.50.60">
    <property type="entry name" value="FAD/NAD(P)-binding domain"/>
    <property type="match status" value="2"/>
</dbReference>
<keyword evidence="6 16" id="KW-0285">Flavoprotein</keyword>
<comment type="subunit">
    <text evidence="15">Homodimer which associates with NirD.</text>
</comment>
<dbReference type="Gene3D" id="3.30.413.10">
    <property type="entry name" value="Sulfite Reductase Hemoprotein, domain 1"/>
    <property type="match status" value="1"/>
</dbReference>
<dbReference type="GO" id="GO:0098809">
    <property type="term" value="F:nitrite reductase activity"/>
    <property type="evidence" value="ECO:0007669"/>
    <property type="project" value="InterPro"/>
</dbReference>
<dbReference type="FunFam" id="3.30.413.10:FF:000007">
    <property type="entry name" value="Nitrite reductase [NAD(P)H] large subunit"/>
    <property type="match status" value="1"/>
</dbReference>
<dbReference type="GO" id="GO:0051539">
    <property type="term" value="F:4 iron, 4 sulfur cluster binding"/>
    <property type="evidence" value="ECO:0007669"/>
    <property type="project" value="UniProtKB-KW"/>
</dbReference>
<dbReference type="InterPro" id="IPR041575">
    <property type="entry name" value="Rubredoxin_C"/>
</dbReference>
<dbReference type="PRINTS" id="PR00368">
    <property type="entry name" value="FADPNR"/>
</dbReference>
<feature type="region of interest" description="Disordered" evidence="18">
    <location>
        <begin position="825"/>
        <end position="845"/>
    </location>
</feature>
<keyword evidence="8 17" id="KW-0479">Metal-binding</keyword>
<dbReference type="InterPro" id="IPR006066">
    <property type="entry name" value="NO2/SO3_Rdtase_FeS/sirohaem_BS"/>
</dbReference>
<dbReference type="InterPro" id="IPR007419">
    <property type="entry name" value="BFD-like_2Fe2S-bd_dom"/>
</dbReference>
<evidence type="ECO:0000256" key="12">
    <source>
        <dbReference type="ARBA" id="ARBA00023014"/>
    </source>
</evidence>
<dbReference type="PANTHER" id="PTHR43809">
    <property type="entry name" value="NITRITE REDUCTASE (NADH) LARGE SUBUNIT"/>
    <property type="match status" value="1"/>
</dbReference>
<feature type="domain" description="NADH-rubredoxin oxidoreductase C-terminal" evidence="23">
    <location>
        <begin position="319"/>
        <end position="383"/>
    </location>
</feature>
<dbReference type="RefSeq" id="WP_095615796.1">
    <property type="nucleotide sequence ID" value="NZ_NSKD01000001.1"/>
</dbReference>
<feature type="compositionally biased region" description="Basic and acidic residues" evidence="18">
    <location>
        <begin position="825"/>
        <end position="839"/>
    </location>
</feature>
<dbReference type="Gene3D" id="1.10.10.1100">
    <property type="entry name" value="BFD-like [2Fe-2S]-binding domain"/>
    <property type="match status" value="1"/>
</dbReference>
<comment type="caution">
    <text evidence="24">The sequence shown here is derived from an EMBL/GenBank/DDBJ whole genome shotgun (WGS) entry which is preliminary data.</text>
</comment>
<feature type="domain" description="BFD-like [2Fe-2S]-binding" evidence="21">
    <location>
        <begin position="423"/>
        <end position="470"/>
    </location>
</feature>
<comment type="cofactor">
    <cofactor evidence="1 16">
        <name>FAD</name>
        <dbReference type="ChEBI" id="CHEBI:57692"/>
    </cofactor>
</comment>
<proteinExistence type="inferred from homology"/>
<dbReference type="Pfam" id="PF07992">
    <property type="entry name" value="Pyr_redox_2"/>
    <property type="match status" value="1"/>
</dbReference>
<dbReference type="PRINTS" id="PR00397">
    <property type="entry name" value="SIROHAEM"/>
</dbReference>
<dbReference type="SUPFAM" id="SSF56014">
    <property type="entry name" value="Nitrite and sulphite reductase 4Fe-4S domain-like"/>
    <property type="match status" value="1"/>
</dbReference>
<dbReference type="UniPathway" id="UPA00653"/>
<dbReference type="FunFam" id="1.10.10.1100:FF:000002">
    <property type="entry name" value="Nitrite reductase large subunit"/>
    <property type="match status" value="1"/>
</dbReference>
<keyword evidence="13 16" id="KW-0534">Nitrate assimilation</keyword>
<comment type="similarity">
    <text evidence="3">Belongs to the nitrite and sulfite reductase 4Fe-4S domain family.</text>
</comment>
<evidence type="ECO:0000256" key="14">
    <source>
        <dbReference type="ARBA" id="ARBA00034078"/>
    </source>
</evidence>
<dbReference type="InterPro" id="IPR012744">
    <property type="entry name" value="Nitri_red_NirB"/>
</dbReference>
<evidence type="ECO:0000259" key="21">
    <source>
        <dbReference type="Pfam" id="PF04324"/>
    </source>
</evidence>
<dbReference type="Pfam" id="PF03460">
    <property type="entry name" value="NIR_SIR_ferr"/>
    <property type="match status" value="1"/>
</dbReference>
<dbReference type="SUPFAM" id="SSF55124">
    <property type="entry name" value="Nitrite/Sulfite reductase N-terminal domain-like"/>
    <property type="match status" value="1"/>
</dbReference>
<feature type="binding site" evidence="17">
    <location>
        <position position="646"/>
    </location>
    <ligand>
        <name>[4Fe-4S] cluster</name>
        <dbReference type="ChEBI" id="CHEBI:49883"/>
    </ligand>
</feature>
<dbReference type="GO" id="GO:0020037">
    <property type="term" value="F:heme binding"/>
    <property type="evidence" value="ECO:0007669"/>
    <property type="project" value="InterPro"/>
</dbReference>
<dbReference type="InterPro" id="IPR017121">
    <property type="entry name" value="Nitrite_Rdtase_lsu"/>
</dbReference>
<feature type="binding site" description="axial binding residue" evidence="17">
    <location>
        <position position="684"/>
    </location>
    <ligand>
        <name>siroheme</name>
        <dbReference type="ChEBI" id="CHEBI:60052"/>
    </ligand>
    <ligandPart>
        <name>Fe</name>
        <dbReference type="ChEBI" id="CHEBI:18248"/>
    </ligandPart>
</feature>
<name>A0A2A2FAN2_9GAMM</name>
<evidence type="ECO:0000256" key="5">
    <source>
        <dbReference type="ARBA" id="ARBA00022617"/>
    </source>
</evidence>
<evidence type="ECO:0000259" key="20">
    <source>
        <dbReference type="Pfam" id="PF03460"/>
    </source>
</evidence>
<evidence type="ECO:0000256" key="10">
    <source>
        <dbReference type="ARBA" id="ARBA00023002"/>
    </source>
</evidence>
<evidence type="ECO:0000256" key="15">
    <source>
        <dbReference type="ARBA" id="ARBA00064211"/>
    </source>
</evidence>
<dbReference type="InterPro" id="IPR036188">
    <property type="entry name" value="FAD/NAD-bd_sf"/>
</dbReference>
<evidence type="ECO:0000256" key="17">
    <source>
        <dbReference type="PIRSR" id="PIRSR037149-1"/>
    </source>
</evidence>
<dbReference type="Pfam" id="PF01077">
    <property type="entry name" value="NIR_SIR"/>
    <property type="match status" value="1"/>
</dbReference>
<feature type="domain" description="FAD/NAD(P)-binding" evidence="22">
    <location>
        <begin position="5"/>
        <end position="293"/>
    </location>
</feature>
<evidence type="ECO:0000256" key="7">
    <source>
        <dbReference type="ARBA" id="ARBA00022714"/>
    </source>
</evidence>
<evidence type="ECO:0000256" key="6">
    <source>
        <dbReference type="ARBA" id="ARBA00022630"/>
    </source>
</evidence>
<evidence type="ECO:0000256" key="4">
    <source>
        <dbReference type="ARBA" id="ARBA00022485"/>
    </source>
</evidence>
<keyword evidence="12 17" id="KW-0411">Iron-sulfur</keyword>
<dbReference type="SUPFAM" id="SSF51905">
    <property type="entry name" value="FAD/NAD(P)-binding domain"/>
    <property type="match status" value="2"/>
</dbReference>
<evidence type="ECO:0000259" key="23">
    <source>
        <dbReference type="Pfam" id="PF18267"/>
    </source>
</evidence>
<comment type="cofactor">
    <cofactor evidence="17">
        <name>[4Fe-4S] cluster</name>
        <dbReference type="ChEBI" id="CHEBI:49883"/>
    </cofactor>
    <text evidence="17">Binds 1 [4Fe-4S] cluster per subunit.</text>
</comment>
<dbReference type="InterPro" id="IPR023753">
    <property type="entry name" value="FAD/NAD-binding_dom"/>
</dbReference>
<evidence type="ECO:0000259" key="22">
    <source>
        <dbReference type="Pfam" id="PF07992"/>
    </source>
</evidence>
<feature type="domain" description="Nitrite/Sulfite reductase ferredoxin-like" evidence="20">
    <location>
        <begin position="559"/>
        <end position="620"/>
    </location>
</feature>
<accession>A0A2A2FAN2</accession>
<dbReference type="InterPro" id="IPR045854">
    <property type="entry name" value="NO2/SO3_Rdtase_4Fe4S_sf"/>
</dbReference>
<dbReference type="GO" id="GO:0051537">
    <property type="term" value="F:2 iron, 2 sulfur cluster binding"/>
    <property type="evidence" value="ECO:0007669"/>
    <property type="project" value="UniProtKB-KW"/>
</dbReference>
<keyword evidence="9 16" id="KW-0274">FAD</keyword>
<evidence type="ECO:0000256" key="1">
    <source>
        <dbReference type="ARBA" id="ARBA00001974"/>
    </source>
</evidence>
<dbReference type="EMBL" id="NSKD01000001">
    <property type="protein sequence ID" value="PAU81692.1"/>
    <property type="molecule type" value="Genomic_DNA"/>
</dbReference>
<evidence type="ECO:0000259" key="19">
    <source>
        <dbReference type="Pfam" id="PF01077"/>
    </source>
</evidence>
<keyword evidence="25" id="KW-1185">Reference proteome</keyword>
<evidence type="ECO:0000313" key="24">
    <source>
        <dbReference type="EMBL" id="PAU81692.1"/>
    </source>
</evidence>
<feature type="binding site" evidence="17">
    <location>
        <position position="680"/>
    </location>
    <ligand>
        <name>[4Fe-4S] cluster</name>
        <dbReference type="ChEBI" id="CHEBI:49883"/>
    </ligand>
</feature>